<feature type="region of interest" description="Disordered" evidence="1">
    <location>
        <begin position="1"/>
        <end position="181"/>
    </location>
</feature>
<feature type="compositionally biased region" description="Low complexity" evidence="1">
    <location>
        <begin position="91"/>
        <end position="121"/>
    </location>
</feature>
<dbReference type="EMBL" id="AP027734">
    <property type="protein sequence ID" value="BDZ54344.1"/>
    <property type="molecule type" value="Genomic_DNA"/>
</dbReference>
<dbReference type="Proteomes" id="UP001321477">
    <property type="component" value="Chromosome"/>
</dbReference>
<sequence length="380" mass="38825">MGPEQSARPAQTARPANPARPESPARPANPVRPEHPAAASRARNHAAPGAPAVPPARALRPEAAGARPVEPRLAETRSAETRSAETRPAEARSSAARPGEARPANARAADASAVGARPAGAHPAETASGRPTHDHDLDRLLGFGGDAAPRAMRDLGAAVPPAGMPGGHSAEPAPEVEAGAAASALRTLPVGRRTTVARPAPQPSGPDGPFAQRPPRRTARSQGARRLAGVVSMAFVAMLALATSVPSLSLLTPEEVQAMALAQAATSTLKDGQRVDISGNALAAGVGREDYQAQTIEEYAQAAGIRAEATFTNNPSARSSGRSRSASTSATDSATAIARGARRTTAGRTSTRGSARRSRRSPTASWSSRRMPAGRSASSR</sequence>
<protein>
    <submittedName>
        <fullName evidence="2">Uncharacterized protein</fullName>
    </submittedName>
</protein>
<reference evidence="3" key="1">
    <citation type="journal article" date="2019" name="Int. J. Syst. Evol. Microbiol.">
        <title>The Global Catalogue of Microorganisms (GCM) 10K type strain sequencing project: providing services to taxonomists for standard genome sequencing and annotation.</title>
        <authorList>
            <consortium name="The Broad Institute Genomics Platform"/>
            <consortium name="The Broad Institute Genome Sequencing Center for Infectious Disease"/>
            <person name="Wu L."/>
            <person name="Ma J."/>
        </authorList>
    </citation>
    <scope>NUCLEOTIDE SEQUENCE [LARGE SCALE GENOMIC DNA]</scope>
    <source>
        <strain evidence="3">NBRC 109019</strain>
    </source>
</reference>
<feature type="compositionally biased region" description="Low complexity" evidence="1">
    <location>
        <begin position="316"/>
        <end position="353"/>
    </location>
</feature>
<feature type="compositionally biased region" description="Low complexity" evidence="1">
    <location>
        <begin position="36"/>
        <end position="68"/>
    </location>
</feature>
<evidence type="ECO:0000256" key="1">
    <source>
        <dbReference type="SAM" id="MobiDB-lite"/>
    </source>
</evidence>
<feature type="compositionally biased region" description="Low complexity" evidence="1">
    <location>
        <begin position="361"/>
        <end position="370"/>
    </location>
</feature>
<name>A0ABM8H0U2_9MICO</name>
<proteinExistence type="predicted"/>
<evidence type="ECO:0000313" key="3">
    <source>
        <dbReference type="Proteomes" id="UP001321477"/>
    </source>
</evidence>
<feature type="compositionally biased region" description="Basic and acidic residues" evidence="1">
    <location>
        <begin position="69"/>
        <end position="90"/>
    </location>
</feature>
<evidence type="ECO:0000313" key="2">
    <source>
        <dbReference type="EMBL" id="BDZ54344.1"/>
    </source>
</evidence>
<organism evidence="2 3">
    <name type="scientific">Agromyces marinus</name>
    <dbReference type="NCBI Taxonomy" id="1389020"/>
    <lineage>
        <taxon>Bacteria</taxon>
        <taxon>Bacillati</taxon>
        <taxon>Actinomycetota</taxon>
        <taxon>Actinomycetes</taxon>
        <taxon>Micrococcales</taxon>
        <taxon>Microbacteriaceae</taxon>
        <taxon>Agromyces</taxon>
    </lineage>
</organism>
<feature type="region of interest" description="Disordered" evidence="1">
    <location>
        <begin position="310"/>
        <end position="380"/>
    </location>
</feature>
<feature type="region of interest" description="Disordered" evidence="1">
    <location>
        <begin position="195"/>
        <end position="223"/>
    </location>
</feature>
<accession>A0ABM8H0U2</accession>
<keyword evidence="3" id="KW-1185">Reference proteome</keyword>
<gene>
    <name evidence="2" type="ORF">GCM10025870_14170</name>
</gene>
<feature type="compositionally biased region" description="Low complexity" evidence="1">
    <location>
        <begin position="156"/>
        <end position="181"/>
    </location>
</feature>